<dbReference type="GO" id="GO:0005840">
    <property type="term" value="C:ribosome"/>
    <property type="evidence" value="ECO:0007669"/>
    <property type="project" value="UniProtKB-KW"/>
</dbReference>
<dbReference type="GO" id="GO:0006412">
    <property type="term" value="P:translation"/>
    <property type="evidence" value="ECO:0007669"/>
    <property type="project" value="InterPro"/>
</dbReference>
<dbReference type="SUPFAM" id="SSF56053">
    <property type="entry name" value="Ribosomal protein L6"/>
    <property type="match status" value="1"/>
</dbReference>
<keyword evidence="1" id="KW-0933">Apicoplast</keyword>
<name>A0A976SJX1_THEOR</name>
<dbReference type="AlphaFoldDB" id="A0A976SJX1"/>
<sequence>MLCKIKMIKNKNKITLIIDKCTNLLYTSIHNIKLILFVNKFICKLININKKLLNFITLNNKFTSQFNKILIKALKFLNTLHSINIVINRIHYRSVLLENKLIIKIGNLNNIIIYIPDIKKLNIHLSKKNDLISLSCKNEIYLTNLSSLIKNTKKIDRCTGVGMHYDNEKIIFKRKITNDTKN</sequence>
<evidence type="ECO:0000313" key="1">
    <source>
        <dbReference type="EMBL" id="UVC53077.1"/>
    </source>
</evidence>
<dbReference type="GO" id="GO:0003735">
    <property type="term" value="F:structural constituent of ribosome"/>
    <property type="evidence" value="ECO:0007669"/>
    <property type="project" value="InterPro"/>
</dbReference>
<dbReference type="OrthoDB" id="10607305at2759"/>
<dbReference type="Gene3D" id="3.90.930.12">
    <property type="entry name" value="Ribosomal protein L6, alpha-beta domain"/>
    <property type="match status" value="1"/>
</dbReference>
<dbReference type="InterPro" id="IPR036789">
    <property type="entry name" value="Ribosomal_uL6-like_a/b-dom_sf"/>
</dbReference>
<geneLocation type="apicoplast" evidence="1"/>
<dbReference type="GO" id="GO:0019843">
    <property type="term" value="F:rRNA binding"/>
    <property type="evidence" value="ECO:0007669"/>
    <property type="project" value="InterPro"/>
</dbReference>
<keyword evidence="1" id="KW-0687">Ribonucleoprotein</keyword>
<evidence type="ECO:0000313" key="2">
    <source>
        <dbReference type="Proteomes" id="UP000244803"/>
    </source>
</evidence>
<keyword evidence="1" id="KW-0934">Plastid</keyword>
<gene>
    <name evidence="1" type="ORF">MACJ_004154</name>
</gene>
<accession>A0A976SJX1</accession>
<protein>
    <submittedName>
        <fullName evidence="1">Ribosomal protein L6</fullName>
    </submittedName>
</protein>
<keyword evidence="1" id="KW-0689">Ribosomal protein</keyword>
<proteinExistence type="predicted"/>
<dbReference type="Proteomes" id="UP000244803">
    <property type="component" value="Apicoplast Pltd"/>
</dbReference>
<dbReference type="EMBL" id="CP102586">
    <property type="protein sequence ID" value="UVC53077.1"/>
    <property type="molecule type" value="Genomic_DNA"/>
</dbReference>
<organism evidence="1 2">
    <name type="scientific">Theileria orientalis</name>
    <dbReference type="NCBI Taxonomy" id="68886"/>
    <lineage>
        <taxon>Eukaryota</taxon>
        <taxon>Sar</taxon>
        <taxon>Alveolata</taxon>
        <taxon>Apicomplexa</taxon>
        <taxon>Aconoidasida</taxon>
        <taxon>Piroplasmida</taxon>
        <taxon>Theileriidae</taxon>
        <taxon>Theileria</taxon>
    </lineage>
</organism>
<reference evidence="1" key="1">
    <citation type="submission" date="2022-07" db="EMBL/GenBank/DDBJ databases">
        <title>Chromosomal assemblies of T. orientalis with long-read sequencing.</title>
        <authorList>
            <person name="Yam J."/>
            <person name="Bogema D.R."/>
            <person name="Micallef M.L."/>
            <person name="Djordjevic S."/>
            <person name="Jenkins C."/>
        </authorList>
    </citation>
    <scope>NUCLEOTIDE SEQUENCE</scope>
    <source>
        <strain evidence="1">Fish Creek</strain>
    </source>
</reference>